<gene>
    <name evidence="2" type="ORF">BRAN1462_LOCUS43969</name>
</gene>
<accession>A0A7S2LWN7</accession>
<reference evidence="2" key="1">
    <citation type="submission" date="2021-01" db="EMBL/GenBank/DDBJ databases">
        <authorList>
            <person name="Corre E."/>
            <person name="Pelletier E."/>
            <person name="Niang G."/>
            <person name="Scheremetjew M."/>
            <person name="Finn R."/>
            <person name="Kale V."/>
            <person name="Holt S."/>
            <person name="Cochrane G."/>
            <person name="Meng A."/>
            <person name="Brown T."/>
            <person name="Cohen L."/>
        </authorList>
    </citation>
    <scope>NUCLEOTIDE SEQUENCE</scope>
    <source>
        <strain evidence="2">RCC3387</strain>
    </source>
</reference>
<evidence type="ECO:0000313" key="2">
    <source>
        <dbReference type="EMBL" id="CAD9618379.1"/>
    </source>
</evidence>
<dbReference type="AlphaFoldDB" id="A0A7S2LWN7"/>
<name>A0A7S2LWN7_9DINO</name>
<keyword evidence="1" id="KW-0732">Signal</keyword>
<proteinExistence type="predicted"/>
<evidence type="ECO:0000256" key="1">
    <source>
        <dbReference type="SAM" id="SignalP"/>
    </source>
</evidence>
<feature type="chain" id="PRO_5030789751" description="Peptidase A1 domain-containing protein" evidence="1">
    <location>
        <begin position="19"/>
        <end position="413"/>
    </location>
</feature>
<evidence type="ECO:0008006" key="3">
    <source>
        <dbReference type="Google" id="ProtNLM"/>
    </source>
</evidence>
<protein>
    <recommendedName>
        <fullName evidence="3">Peptidase A1 domain-containing protein</fullName>
    </recommendedName>
</protein>
<sequence>MVATRVFWFFVTMQGVRAGSGGRGGGGSGVKCGDELGAQCHAHEDETSVLQVRAAARPAQTSSGGPSFYETPLNLQGDSLFSVNVYSDAFNTHDQRLALLLDTGSAGMSVPAQCVQDNVKVIQKDTLDEWNNKCDFVSSKIWVMDFDQQTLAVEDFRFFRCNRTQSVICNGPLMGRNSGIVGGMPGYMGTRKDGLTLASALAKEFGANYGHGVKAWRTGSDVEWSGSELSASLLIGDPYDNMVWRDDVGSWPGPLNNSWRGALTPGLSVTLHNSDGSEFARHEGPAFIDTGAPELQFVDADLFNDQSRSVKCPFPDWAVQKTNRHCVWDATAKFTFEGSDGTQLEWSVDLPDPAQSKERFSTAIVCLDGSSPTGCSWTPNNDPSVYHPGSGIFFGVQMVYWDAAKERVGIAPL</sequence>
<organism evidence="2">
    <name type="scientific">Zooxanthella nutricula</name>
    <dbReference type="NCBI Taxonomy" id="1333877"/>
    <lineage>
        <taxon>Eukaryota</taxon>
        <taxon>Sar</taxon>
        <taxon>Alveolata</taxon>
        <taxon>Dinophyceae</taxon>
        <taxon>Peridiniales</taxon>
        <taxon>Peridiniales incertae sedis</taxon>
        <taxon>Zooxanthella</taxon>
    </lineage>
</organism>
<feature type="signal peptide" evidence="1">
    <location>
        <begin position="1"/>
        <end position="18"/>
    </location>
</feature>
<dbReference type="EMBL" id="HBGW01068980">
    <property type="protein sequence ID" value="CAD9618379.1"/>
    <property type="molecule type" value="Transcribed_RNA"/>
</dbReference>